<name>A0A1Z9Z315_9GAMM</name>
<protein>
    <recommendedName>
        <fullName evidence="1">DUF7832 domain-containing protein</fullName>
    </recommendedName>
</protein>
<dbReference type="EMBL" id="NEXX01000001">
    <property type="protein sequence ID" value="OUY08888.1"/>
    <property type="molecule type" value="Genomic_DNA"/>
</dbReference>
<comment type="caution">
    <text evidence="2">The sequence shown here is derived from an EMBL/GenBank/DDBJ whole genome shotgun (WGS) entry which is preliminary data.</text>
</comment>
<organism evidence="2 3">
    <name type="scientific">Acinetobacter populi</name>
    <dbReference type="NCBI Taxonomy" id="1582270"/>
    <lineage>
        <taxon>Bacteria</taxon>
        <taxon>Pseudomonadati</taxon>
        <taxon>Pseudomonadota</taxon>
        <taxon>Gammaproteobacteria</taxon>
        <taxon>Moraxellales</taxon>
        <taxon>Moraxellaceae</taxon>
        <taxon>Acinetobacter</taxon>
    </lineage>
</organism>
<dbReference type="Pfam" id="PF25191">
    <property type="entry name" value="DUF7832"/>
    <property type="match status" value="1"/>
</dbReference>
<dbReference type="AlphaFoldDB" id="A0A1Z9Z315"/>
<evidence type="ECO:0000313" key="2">
    <source>
        <dbReference type="EMBL" id="OUY08888.1"/>
    </source>
</evidence>
<gene>
    <name evidence="2" type="ORF">CAP51_04545</name>
</gene>
<dbReference type="RefSeq" id="WP_087619543.1">
    <property type="nucleotide sequence ID" value="NZ_NEXX01000001.1"/>
</dbReference>
<sequence>MAIDRIDWHADSTEQYDLPYENAGTHIGMFLAWVINHHLEGELHIEESLEELAQVRERKMTGREFLIKMCDEKFWEEDLNGEGLAFVKFYYEAEDYRYYADYEETLVQNLPSIYHVEDTWENYDLIAAKITAAYQQWKTKN</sequence>
<dbReference type="OrthoDB" id="4827574at2"/>
<dbReference type="InterPro" id="IPR057154">
    <property type="entry name" value="DUF7832"/>
</dbReference>
<feature type="domain" description="DUF7832" evidence="1">
    <location>
        <begin position="3"/>
        <end position="116"/>
    </location>
</feature>
<dbReference type="Proteomes" id="UP000196536">
    <property type="component" value="Unassembled WGS sequence"/>
</dbReference>
<evidence type="ECO:0000313" key="3">
    <source>
        <dbReference type="Proteomes" id="UP000196536"/>
    </source>
</evidence>
<proteinExistence type="predicted"/>
<accession>A0A1Z9Z315</accession>
<reference evidence="2 3" key="1">
    <citation type="submission" date="2017-05" db="EMBL/GenBank/DDBJ databases">
        <title>Acinetobacter populi ANC 5415 (= PBJ7), whole genome shotgun sequencing project.</title>
        <authorList>
            <person name="Nemec A."/>
            <person name="Radolfova-Krizova L."/>
        </authorList>
    </citation>
    <scope>NUCLEOTIDE SEQUENCE [LARGE SCALE GENOMIC DNA]</scope>
    <source>
        <strain evidence="2 3">PBJ7</strain>
    </source>
</reference>
<evidence type="ECO:0000259" key="1">
    <source>
        <dbReference type="Pfam" id="PF25191"/>
    </source>
</evidence>
<keyword evidence="3" id="KW-1185">Reference proteome</keyword>